<keyword evidence="6" id="KW-1185">Reference proteome</keyword>
<dbReference type="PANTHER" id="PTHR43085:SF15">
    <property type="entry name" value="2-DEHYDRO-3-DEOXYGLUCONOKINASE"/>
    <property type="match status" value="1"/>
</dbReference>
<dbReference type="EC" id="2.7.1.45" evidence="5"/>
<comment type="caution">
    <text evidence="5">The sequence shown here is derived from an EMBL/GenBank/DDBJ whole genome shotgun (WGS) entry which is preliminary data.</text>
</comment>
<dbReference type="Gene3D" id="3.40.1190.20">
    <property type="match status" value="1"/>
</dbReference>
<accession>H5TE88</accession>
<gene>
    <name evidence="5" type="primary">kdgK</name>
    <name evidence="5" type="ORF">GPUN_2500</name>
</gene>
<reference evidence="5 6" key="1">
    <citation type="journal article" date="2012" name="J. Bacteriol.">
        <title>Genome sequence of proteorhodopsin-containing sea ice bacterium Glaciecola punicea ACAM 611T.</title>
        <authorList>
            <person name="Qin Q.-L."/>
            <person name="Xie B.-B."/>
            <person name="Shu Y.-L."/>
            <person name="Rong J.-C."/>
            <person name="Zhao D.-L."/>
            <person name="Zhang X.-Y."/>
            <person name="Chen X.-L."/>
            <person name="Zhou B.-C."/>
            <person name="Zhanga Y.-Z."/>
        </authorList>
    </citation>
    <scope>NUCLEOTIDE SEQUENCE [LARGE SCALE GENOMIC DNA]</scope>
    <source>
        <strain evidence="5 6">ACAM 611</strain>
    </source>
</reference>
<sequence>MTNIAILGEVMLEFSSTSERNYVLGISGDTYNTACTLAGLNISVTYITSLGEGQPAAIIRQDAQQRNVQILEPNSAFNKSAGLYIVYNDKDGERSFNYWRDDSAAKALFNNQDLLLPLLNQVKNHDYLYFSGITLALINTSNASIFIRFLEHYRQLGGKVIFDPNYRPSLWLNQAAATQAIKGILPHVDIYLPGYEEEEILFACTSSKDIFERLLAIDISETVIKNGSRNCSIIYNHCLTTVSITPSKNVIDTTGAGDTFNGGYIGARLAGLTPYDAVNFAAKAASQILLIKGGGLSTPHLSKLNKHLQIIQQQQSN</sequence>
<dbReference type="eggNOG" id="COG0524">
    <property type="taxonomic scope" value="Bacteria"/>
</dbReference>
<dbReference type="InterPro" id="IPR029056">
    <property type="entry name" value="Ribokinase-like"/>
</dbReference>
<dbReference type="InterPro" id="IPR050306">
    <property type="entry name" value="PfkB_Carbo_kinase"/>
</dbReference>
<feature type="domain" description="Carbohydrate kinase PfkB" evidence="4">
    <location>
        <begin position="1"/>
        <end position="299"/>
    </location>
</feature>
<evidence type="ECO:0000259" key="4">
    <source>
        <dbReference type="Pfam" id="PF00294"/>
    </source>
</evidence>
<dbReference type="Pfam" id="PF00294">
    <property type="entry name" value="PfkB"/>
    <property type="match status" value="1"/>
</dbReference>
<name>H5TE88_9ALTE</name>
<evidence type="ECO:0000313" key="5">
    <source>
        <dbReference type="EMBL" id="GAB56615.1"/>
    </source>
</evidence>
<proteinExistence type="inferred from homology"/>
<organism evidence="5 6">
    <name type="scientific">Glaciecola punicea ACAM 611</name>
    <dbReference type="NCBI Taxonomy" id="1121923"/>
    <lineage>
        <taxon>Bacteria</taxon>
        <taxon>Pseudomonadati</taxon>
        <taxon>Pseudomonadota</taxon>
        <taxon>Gammaproteobacteria</taxon>
        <taxon>Alteromonadales</taxon>
        <taxon>Alteromonadaceae</taxon>
        <taxon>Glaciecola</taxon>
    </lineage>
</organism>
<dbReference type="CDD" id="cd01166">
    <property type="entry name" value="KdgK"/>
    <property type="match status" value="1"/>
</dbReference>
<dbReference type="Proteomes" id="UP000053586">
    <property type="component" value="Unassembled WGS sequence"/>
</dbReference>
<protein>
    <submittedName>
        <fullName evidence="5">2-dehydro-3-deoxygluconokinase</fullName>
        <ecNumber evidence="5">2.7.1.45</ecNumber>
    </submittedName>
</protein>
<dbReference type="InterPro" id="IPR011611">
    <property type="entry name" value="PfkB_dom"/>
</dbReference>
<evidence type="ECO:0000256" key="1">
    <source>
        <dbReference type="ARBA" id="ARBA00010688"/>
    </source>
</evidence>
<dbReference type="InterPro" id="IPR002173">
    <property type="entry name" value="Carboh/pur_kinase_PfkB_CS"/>
</dbReference>
<dbReference type="PANTHER" id="PTHR43085">
    <property type="entry name" value="HEXOKINASE FAMILY MEMBER"/>
    <property type="match status" value="1"/>
</dbReference>
<evidence type="ECO:0000256" key="3">
    <source>
        <dbReference type="ARBA" id="ARBA00022777"/>
    </source>
</evidence>
<evidence type="ECO:0000313" key="6">
    <source>
        <dbReference type="Proteomes" id="UP000053586"/>
    </source>
</evidence>
<keyword evidence="3 5" id="KW-0418">Kinase</keyword>
<keyword evidence="2 5" id="KW-0808">Transferase</keyword>
<dbReference type="GO" id="GO:0019698">
    <property type="term" value="P:D-galacturonate catabolic process"/>
    <property type="evidence" value="ECO:0007669"/>
    <property type="project" value="TreeGrafter"/>
</dbReference>
<dbReference type="GO" id="GO:0042840">
    <property type="term" value="P:D-glucuronate catabolic process"/>
    <property type="evidence" value="ECO:0007669"/>
    <property type="project" value="TreeGrafter"/>
</dbReference>
<reference evidence="5 6" key="2">
    <citation type="journal article" date="2017" name="Antonie Van Leeuwenhoek">
        <title>Rhizobium rhizosphaerae sp. nov., a novel species isolated from rice rhizosphere.</title>
        <authorList>
            <person name="Zhao J.J."/>
            <person name="Zhang J."/>
            <person name="Zhang R.J."/>
            <person name="Zhang C.W."/>
            <person name="Yin H.Q."/>
            <person name="Zhang X.X."/>
        </authorList>
    </citation>
    <scope>NUCLEOTIDE SEQUENCE [LARGE SCALE GENOMIC DNA]</scope>
    <source>
        <strain evidence="5 6">ACAM 611</strain>
    </source>
</reference>
<dbReference type="SUPFAM" id="SSF53613">
    <property type="entry name" value="Ribokinase-like"/>
    <property type="match status" value="1"/>
</dbReference>
<dbReference type="PROSITE" id="PS00584">
    <property type="entry name" value="PFKB_KINASES_2"/>
    <property type="match status" value="1"/>
</dbReference>
<dbReference type="RefSeq" id="WP_006006944.1">
    <property type="nucleotide sequence ID" value="NZ_BAET01000030.1"/>
</dbReference>
<comment type="similarity">
    <text evidence="1">Belongs to the carbohydrate kinase PfkB family.</text>
</comment>
<evidence type="ECO:0000256" key="2">
    <source>
        <dbReference type="ARBA" id="ARBA00022679"/>
    </source>
</evidence>
<dbReference type="AlphaFoldDB" id="H5TE88"/>
<dbReference type="GO" id="GO:0008673">
    <property type="term" value="F:2-dehydro-3-deoxygluconokinase activity"/>
    <property type="evidence" value="ECO:0007669"/>
    <property type="project" value="UniProtKB-EC"/>
</dbReference>
<dbReference type="GO" id="GO:0005829">
    <property type="term" value="C:cytosol"/>
    <property type="evidence" value="ECO:0007669"/>
    <property type="project" value="TreeGrafter"/>
</dbReference>
<dbReference type="EMBL" id="BAET01000030">
    <property type="protein sequence ID" value="GAB56615.1"/>
    <property type="molecule type" value="Genomic_DNA"/>
</dbReference>
<dbReference type="GO" id="GO:0006974">
    <property type="term" value="P:DNA damage response"/>
    <property type="evidence" value="ECO:0007669"/>
    <property type="project" value="TreeGrafter"/>
</dbReference>